<keyword evidence="1" id="KW-0472">Membrane</keyword>
<comment type="caution">
    <text evidence="2">The sequence shown here is derived from an EMBL/GenBank/DDBJ whole genome shotgun (WGS) entry which is preliminary data.</text>
</comment>
<evidence type="ECO:0000313" key="2">
    <source>
        <dbReference type="EMBL" id="HIQ62844.1"/>
    </source>
</evidence>
<accession>A0A9D0YW67</accession>
<evidence type="ECO:0008006" key="4">
    <source>
        <dbReference type="Google" id="ProtNLM"/>
    </source>
</evidence>
<proteinExistence type="predicted"/>
<sequence length="410" mass="44383">MKTHDFDRRMRVLAGQEVFAMSKESENRLRQALHSPQIRPAARRLSLRAVLVTALILALCGGIAVAATVWGSEMLLRQPEGKTVLPVNESVQSEALKLEIIDAVFDGKAIALAWTMENRLDEPVYLLSDRLTINGESPDGGTAYNVEAVFVEPGEILQAGFLFALAQEAQTVQECVVDMAFSALLPTGEVVDIDGIAADAGEAGAQDYLDRIDRLIAEGKVPVAGDGYIEMGSANQTATGATYAEQLVNAGLAEAAEGLEVSLTLKPTVQTVSALPDGQPVEQAFKHYTLRVTRCELTPLTVEVQLERVFADKAALEAYAPYYSEKMGPAWTYEVLLDGTTLSEYTTQSGGNLGTPQEQPDGSWIWPYEIIALEPQSTFMPATVEIIACRDTDDAYDVPIPEESITLTLP</sequence>
<keyword evidence="1" id="KW-1133">Transmembrane helix</keyword>
<dbReference type="EMBL" id="DVFI01000070">
    <property type="protein sequence ID" value="HIQ62844.1"/>
    <property type="molecule type" value="Genomic_DNA"/>
</dbReference>
<evidence type="ECO:0000313" key="3">
    <source>
        <dbReference type="Proteomes" id="UP000886819"/>
    </source>
</evidence>
<gene>
    <name evidence="2" type="ORF">IAA66_04550</name>
</gene>
<organism evidence="2 3">
    <name type="scientific">Candidatus Avichristensenella intestinipullorum</name>
    <dbReference type="NCBI Taxonomy" id="2840693"/>
    <lineage>
        <taxon>Bacteria</taxon>
        <taxon>Bacillati</taxon>
        <taxon>Bacillota</taxon>
        <taxon>Clostridia</taxon>
        <taxon>Candidatus Avichristensenella</taxon>
    </lineage>
</organism>
<keyword evidence="1" id="KW-0812">Transmembrane</keyword>
<reference evidence="2" key="1">
    <citation type="submission" date="2020-10" db="EMBL/GenBank/DDBJ databases">
        <authorList>
            <person name="Gilroy R."/>
        </authorList>
    </citation>
    <scope>NUCLEOTIDE SEQUENCE</scope>
    <source>
        <strain evidence="2">ChiHile30-977</strain>
    </source>
</reference>
<name>A0A9D0YW67_9FIRM</name>
<reference evidence="2" key="2">
    <citation type="journal article" date="2021" name="PeerJ">
        <title>Extensive microbial diversity within the chicken gut microbiome revealed by metagenomics and culture.</title>
        <authorList>
            <person name="Gilroy R."/>
            <person name="Ravi A."/>
            <person name="Getino M."/>
            <person name="Pursley I."/>
            <person name="Horton D.L."/>
            <person name="Alikhan N.F."/>
            <person name="Baker D."/>
            <person name="Gharbi K."/>
            <person name="Hall N."/>
            <person name="Watson M."/>
            <person name="Adriaenssens E.M."/>
            <person name="Foster-Nyarko E."/>
            <person name="Jarju S."/>
            <person name="Secka A."/>
            <person name="Antonio M."/>
            <person name="Oren A."/>
            <person name="Chaudhuri R.R."/>
            <person name="La Ragione R."/>
            <person name="Hildebrand F."/>
            <person name="Pallen M.J."/>
        </authorList>
    </citation>
    <scope>NUCLEOTIDE SEQUENCE</scope>
    <source>
        <strain evidence="2">ChiHile30-977</strain>
    </source>
</reference>
<evidence type="ECO:0000256" key="1">
    <source>
        <dbReference type="SAM" id="Phobius"/>
    </source>
</evidence>
<protein>
    <recommendedName>
        <fullName evidence="4">DUF4179 domain-containing protein</fullName>
    </recommendedName>
</protein>
<feature type="transmembrane region" description="Helical" evidence="1">
    <location>
        <begin position="49"/>
        <end position="70"/>
    </location>
</feature>
<dbReference type="AlphaFoldDB" id="A0A9D0YW67"/>
<dbReference type="Proteomes" id="UP000886819">
    <property type="component" value="Unassembled WGS sequence"/>
</dbReference>